<evidence type="ECO:0000313" key="3">
    <source>
        <dbReference type="Proteomes" id="UP000016930"/>
    </source>
</evidence>
<feature type="compositionally biased region" description="Low complexity" evidence="1">
    <location>
        <begin position="188"/>
        <end position="214"/>
    </location>
</feature>
<accession>M2RCU5</accession>
<dbReference type="Proteomes" id="UP000016930">
    <property type="component" value="Unassembled WGS sequence"/>
</dbReference>
<evidence type="ECO:0000256" key="1">
    <source>
        <dbReference type="SAM" id="MobiDB-lite"/>
    </source>
</evidence>
<gene>
    <name evidence="2" type="ORF">CERSUDRAFT_74276</name>
</gene>
<sequence length="332" mass="36168">MSSFYDELEEYFSQSGQAMGPAGLSGYAGPAAQFDDLPTQYTAGPSQDDLYDVASGFYNSPYQHAGSWDYPAYAQNSPYHYHYMPAPQMAEPDIEVWGYHMQLVPEPHLPELPASIDPLPVHLVPIPPPSMQNQPVPAPHMMTDEEFNDIYGFPDDEWINESFVEELAVGPFPVDIPVSTTSSLEGALGPLPGEEPQQPGAAKAAAPAPGNSPATQEEPLDIDDYMALLPLTPLEESPEPEYDVAVEPRRSPRKKVPGPSRIPESVSAMALRSKPTSEVFESISAPVTRAKTRAVLARSLSGLASRKPVSKAGSTKSKPLRRSTRKPRSRKI</sequence>
<feature type="region of interest" description="Disordered" evidence="1">
    <location>
        <begin position="233"/>
        <end position="279"/>
    </location>
</feature>
<protein>
    <submittedName>
        <fullName evidence="2">Uncharacterized protein</fullName>
    </submittedName>
</protein>
<proteinExistence type="predicted"/>
<organism evidence="2 3">
    <name type="scientific">Ceriporiopsis subvermispora (strain B)</name>
    <name type="common">White-rot fungus</name>
    <name type="synonym">Gelatoporia subvermispora</name>
    <dbReference type="NCBI Taxonomy" id="914234"/>
    <lineage>
        <taxon>Eukaryota</taxon>
        <taxon>Fungi</taxon>
        <taxon>Dikarya</taxon>
        <taxon>Basidiomycota</taxon>
        <taxon>Agaricomycotina</taxon>
        <taxon>Agaricomycetes</taxon>
        <taxon>Polyporales</taxon>
        <taxon>Gelatoporiaceae</taxon>
        <taxon>Gelatoporia</taxon>
    </lineage>
</organism>
<feature type="region of interest" description="Disordered" evidence="1">
    <location>
        <begin position="180"/>
        <end position="218"/>
    </location>
</feature>
<dbReference type="EMBL" id="KB445798">
    <property type="protein sequence ID" value="EMD36252.1"/>
    <property type="molecule type" value="Genomic_DNA"/>
</dbReference>
<feature type="region of interest" description="Disordered" evidence="1">
    <location>
        <begin position="299"/>
        <end position="332"/>
    </location>
</feature>
<reference evidence="2 3" key="1">
    <citation type="journal article" date="2012" name="Proc. Natl. Acad. Sci. U.S.A.">
        <title>Comparative genomics of Ceriporiopsis subvermispora and Phanerochaete chrysosporium provide insight into selective ligninolysis.</title>
        <authorList>
            <person name="Fernandez-Fueyo E."/>
            <person name="Ruiz-Duenas F.J."/>
            <person name="Ferreira P."/>
            <person name="Floudas D."/>
            <person name="Hibbett D.S."/>
            <person name="Canessa P."/>
            <person name="Larrondo L.F."/>
            <person name="James T.Y."/>
            <person name="Seelenfreund D."/>
            <person name="Lobos S."/>
            <person name="Polanco R."/>
            <person name="Tello M."/>
            <person name="Honda Y."/>
            <person name="Watanabe T."/>
            <person name="Watanabe T."/>
            <person name="Ryu J.S."/>
            <person name="Kubicek C.P."/>
            <person name="Schmoll M."/>
            <person name="Gaskell J."/>
            <person name="Hammel K.E."/>
            <person name="St John F.J."/>
            <person name="Vanden Wymelenberg A."/>
            <person name="Sabat G."/>
            <person name="Splinter BonDurant S."/>
            <person name="Syed K."/>
            <person name="Yadav J.S."/>
            <person name="Doddapaneni H."/>
            <person name="Subramanian V."/>
            <person name="Lavin J.L."/>
            <person name="Oguiza J.A."/>
            <person name="Perez G."/>
            <person name="Pisabarro A.G."/>
            <person name="Ramirez L."/>
            <person name="Santoyo F."/>
            <person name="Master E."/>
            <person name="Coutinho P.M."/>
            <person name="Henrissat B."/>
            <person name="Lombard V."/>
            <person name="Magnuson J.K."/>
            <person name="Kuees U."/>
            <person name="Hori C."/>
            <person name="Igarashi K."/>
            <person name="Samejima M."/>
            <person name="Held B.W."/>
            <person name="Barry K.W."/>
            <person name="LaButti K.M."/>
            <person name="Lapidus A."/>
            <person name="Lindquist E.A."/>
            <person name="Lucas S.M."/>
            <person name="Riley R."/>
            <person name="Salamov A.A."/>
            <person name="Hoffmeister D."/>
            <person name="Schwenk D."/>
            <person name="Hadar Y."/>
            <person name="Yarden O."/>
            <person name="de Vries R.P."/>
            <person name="Wiebenga A."/>
            <person name="Stenlid J."/>
            <person name="Eastwood D."/>
            <person name="Grigoriev I.V."/>
            <person name="Berka R.M."/>
            <person name="Blanchette R.A."/>
            <person name="Kersten P."/>
            <person name="Martinez A.T."/>
            <person name="Vicuna R."/>
            <person name="Cullen D."/>
        </authorList>
    </citation>
    <scope>NUCLEOTIDE SEQUENCE [LARGE SCALE GENOMIC DNA]</scope>
    <source>
        <strain evidence="2 3">B</strain>
    </source>
</reference>
<evidence type="ECO:0000313" key="2">
    <source>
        <dbReference type="EMBL" id="EMD36252.1"/>
    </source>
</evidence>
<name>M2RCU5_CERS8</name>
<keyword evidence="3" id="KW-1185">Reference proteome</keyword>
<feature type="compositionally biased region" description="Basic residues" evidence="1">
    <location>
        <begin position="318"/>
        <end position="332"/>
    </location>
</feature>
<dbReference type="AlphaFoldDB" id="M2RCU5"/>
<dbReference type="HOGENOM" id="CLU_836782_0_0_1"/>